<proteinExistence type="predicted"/>
<dbReference type="EMBL" id="OZ037946">
    <property type="protein sequence ID" value="CAL1703177.1"/>
    <property type="molecule type" value="Genomic_DNA"/>
</dbReference>
<name>A0ABP1D7V5_9APHY</name>
<accession>A0ABP1D7V5</accession>
<dbReference type="Proteomes" id="UP001497453">
    <property type="component" value="Chromosome 3"/>
</dbReference>
<protein>
    <submittedName>
        <fullName evidence="1">Uncharacterized protein</fullName>
    </submittedName>
</protein>
<reference evidence="2" key="1">
    <citation type="submission" date="2024-04" db="EMBL/GenBank/DDBJ databases">
        <authorList>
            <person name="Shaw F."/>
            <person name="Minotto A."/>
        </authorList>
    </citation>
    <scope>NUCLEOTIDE SEQUENCE [LARGE SCALE GENOMIC DNA]</scope>
</reference>
<organism evidence="1 2">
    <name type="scientific">Somion occarium</name>
    <dbReference type="NCBI Taxonomy" id="3059160"/>
    <lineage>
        <taxon>Eukaryota</taxon>
        <taxon>Fungi</taxon>
        <taxon>Dikarya</taxon>
        <taxon>Basidiomycota</taxon>
        <taxon>Agaricomycotina</taxon>
        <taxon>Agaricomycetes</taxon>
        <taxon>Polyporales</taxon>
        <taxon>Cerrenaceae</taxon>
        <taxon>Somion</taxon>
    </lineage>
</organism>
<keyword evidence="2" id="KW-1185">Reference proteome</keyword>
<evidence type="ECO:0000313" key="2">
    <source>
        <dbReference type="Proteomes" id="UP001497453"/>
    </source>
</evidence>
<sequence length="73" mass="7825">MPTSALVIEDSLLPTGKLVPGLNPDLHSAQNPIPSLLSLKLHSHSHSLTNSAVSLILSYYPHLITPFTQLSLS</sequence>
<evidence type="ECO:0000313" key="1">
    <source>
        <dbReference type="EMBL" id="CAL1703177.1"/>
    </source>
</evidence>
<gene>
    <name evidence="1" type="ORF">GFSPODELE1_LOCUS4435</name>
</gene>